<proteinExistence type="predicted"/>
<gene>
    <name evidence="1" type="ORF">OPT61_g8941</name>
</gene>
<dbReference type="EMBL" id="JAPHNI010000951">
    <property type="protein sequence ID" value="KAJ8107332.1"/>
    <property type="molecule type" value="Genomic_DNA"/>
</dbReference>
<organism evidence="1 2">
    <name type="scientific">Boeremia exigua</name>
    <dbReference type="NCBI Taxonomy" id="749465"/>
    <lineage>
        <taxon>Eukaryota</taxon>
        <taxon>Fungi</taxon>
        <taxon>Dikarya</taxon>
        <taxon>Ascomycota</taxon>
        <taxon>Pezizomycotina</taxon>
        <taxon>Dothideomycetes</taxon>
        <taxon>Pleosporomycetidae</taxon>
        <taxon>Pleosporales</taxon>
        <taxon>Pleosporineae</taxon>
        <taxon>Didymellaceae</taxon>
        <taxon>Boeremia</taxon>
    </lineage>
</organism>
<accession>A0ACC2HW49</accession>
<reference evidence="1" key="1">
    <citation type="submission" date="2022-11" db="EMBL/GenBank/DDBJ databases">
        <title>Genome Sequence of Boeremia exigua.</title>
        <authorList>
            <person name="Buettner E."/>
        </authorList>
    </citation>
    <scope>NUCLEOTIDE SEQUENCE</scope>
    <source>
        <strain evidence="1">CU02</strain>
    </source>
</reference>
<evidence type="ECO:0000313" key="1">
    <source>
        <dbReference type="EMBL" id="KAJ8107332.1"/>
    </source>
</evidence>
<keyword evidence="2" id="KW-1185">Reference proteome</keyword>
<name>A0ACC2HW49_9PLEO</name>
<protein>
    <submittedName>
        <fullName evidence="1">Uncharacterized protein</fullName>
    </submittedName>
</protein>
<evidence type="ECO:0000313" key="2">
    <source>
        <dbReference type="Proteomes" id="UP001153331"/>
    </source>
</evidence>
<sequence length="1029" mass="114613">MLNCRACLWQCVQPFDRPANLQRIRRNVSPLLRQSPQRLQSTNIYKTGTRPHYLAKVEKLSQDKDEPWKNSAVAGNQKKWERTALRQSSSRDAERLDTPNLTNLGRKPPHVTDTDWNRRKRELRYLQDPLDLAQFVRAELNKDKVDEMKQLVQMASHSMACVVSWNHIIDYYLAKSEVTLALKVYNDMKKRAQFPDSYTYTILLRGLSINAHMSGVLEKALSIYHSLYAPNSRVEPSIIHTNAALRVCARALDMDALWGIAAKIPETGPAAANATTYNTIINAIRQSMLLKVPNDESAEEAAARKDRSIMEARRLWEDIAGKWRNADLVVDEELVCSMARLLLLGARPRDWDDVLSLIEQTMDIPRLVPRLGTHEREKAGFPRLRAPDVPDDYKFDDDHLAPDHPGTRGEEFLPFTGNLARNLAFVKPGNNTLSVLQEACLKIAAPKAAQKYWDMLVDPVAYHVKPDINNLNQQLRNLRQNRSSAAAVELLQQDIIDKGIKPGPGTFRIAMSTCVRDKNNHNSLKHASQILHRMKELYEDADAKTVGMYADLALSFPLATGQDLIDALTSLHPIVKNLRLQLGIGGAGSKKRGATYLTGQPRQDALTALRKVYAVYDRLLLSNLIAEEQKQDFKKERARLSAFILREVERNNTRKARDLDEQNRTSEGEFDQHSYLKDDEEGGKGADQLSQDTPAKGRYTFAMGNDGGSIPKRRELVKEAAKALTTTQAKEQLTEQQEYHWSTCPLSRKPLATPVVGDAAGTLYNKDAVIEFLLTEDGREKEEAGKVADVKKDGEFAELGCAGDRLKGLKDVVEIKFEMGKEEKKEGSGRSESWVCPITGRELGPGAKAVYIVPCGHAFAGSVVKEVAGSVCLQCNEPYAENDVIPILPTIPTDLARLNLRLKTLKEKGLTHALKKAPGSKKRKKTADKPSNDAPTNGTTNGTTKSKSPSDEENLPAPSATKPAPPTGLKNSATASLTRKVLEEQEARNKRRKLGQNENVKSLFNTSSNTPSAGNSADYMTRGFSIGRK</sequence>
<comment type="caution">
    <text evidence="1">The sequence shown here is derived from an EMBL/GenBank/DDBJ whole genome shotgun (WGS) entry which is preliminary data.</text>
</comment>
<dbReference type="Proteomes" id="UP001153331">
    <property type="component" value="Unassembled WGS sequence"/>
</dbReference>